<evidence type="ECO:0000256" key="1">
    <source>
        <dbReference type="ARBA" id="ARBA00023125"/>
    </source>
</evidence>
<keyword evidence="2" id="KW-0233">DNA recombination</keyword>
<organism evidence="4 5">
    <name type="scientific">Candidatus Nomurabacteria bacterium GW2011_GWD2_39_12</name>
    <dbReference type="NCBI Taxonomy" id="1618759"/>
    <lineage>
        <taxon>Bacteria</taxon>
        <taxon>Candidatus Nomuraibacteriota</taxon>
    </lineage>
</organism>
<dbReference type="PROSITE" id="PS51737">
    <property type="entry name" value="RECOMBINASE_DNA_BIND"/>
    <property type="match status" value="1"/>
</dbReference>
<accession>A0A837HQQ1</accession>
<dbReference type="Proteomes" id="UP000033998">
    <property type="component" value="Unassembled WGS sequence"/>
</dbReference>
<dbReference type="PANTHER" id="PTHR30461:SF2">
    <property type="entry name" value="SERINE RECOMBINASE PINE-RELATED"/>
    <property type="match status" value="1"/>
</dbReference>
<evidence type="ECO:0000256" key="2">
    <source>
        <dbReference type="ARBA" id="ARBA00023172"/>
    </source>
</evidence>
<reference evidence="4 5" key="1">
    <citation type="journal article" date="2015" name="Nature">
        <title>rRNA introns, odd ribosomes, and small enigmatic genomes across a large radiation of phyla.</title>
        <authorList>
            <person name="Brown C.T."/>
            <person name="Hug L.A."/>
            <person name="Thomas B.C."/>
            <person name="Sharon I."/>
            <person name="Castelle C.J."/>
            <person name="Singh A."/>
            <person name="Wilkins M.J."/>
            <person name="Williams K.H."/>
            <person name="Banfield J.F."/>
        </authorList>
    </citation>
    <scope>NUCLEOTIDE SEQUENCE [LARGE SCALE GENOMIC DNA]</scope>
</reference>
<dbReference type="PANTHER" id="PTHR30461">
    <property type="entry name" value="DNA-INVERTASE FROM LAMBDOID PROPHAGE"/>
    <property type="match status" value="1"/>
</dbReference>
<dbReference type="Pfam" id="PF07508">
    <property type="entry name" value="Recombinase"/>
    <property type="match status" value="1"/>
</dbReference>
<dbReference type="InterPro" id="IPR025827">
    <property type="entry name" value="Zn_ribbon_recom_dom"/>
</dbReference>
<comment type="caution">
    <text evidence="4">The sequence shown here is derived from an EMBL/GenBank/DDBJ whole genome shotgun (WGS) entry which is preliminary data.</text>
</comment>
<protein>
    <submittedName>
        <fullName evidence="4">Recombinase</fullName>
    </submittedName>
</protein>
<dbReference type="EMBL" id="LBWE01000017">
    <property type="protein sequence ID" value="KKR00534.1"/>
    <property type="molecule type" value="Genomic_DNA"/>
</dbReference>
<dbReference type="GO" id="GO:0003677">
    <property type="term" value="F:DNA binding"/>
    <property type="evidence" value="ECO:0007669"/>
    <property type="project" value="UniProtKB-KW"/>
</dbReference>
<dbReference type="InterPro" id="IPR038109">
    <property type="entry name" value="DNA_bind_recomb_sf"/>
</dbReference>
<name>A0A837HQQ1_9BACT</name>
<evidence type="ECO:0000313" key="5">
    <source>
        <dbReference type="Proteomes" id="UP000033998"/>
    </source>
</evidence>
<dbReference type="AlphaFoldDB" id="A0A837HQQ1"/>
<evidence type="ECO:0000259" key="3">
    <source>
        <dbReference type="PROSITE" id="PS51737"/>
    </source>
</evidence>
<sequence>TKRGLRQKVRMGIFPSQAPLGYINDSRTKTIVVEKKKAKIIRLAFERYAKGNQRLEDISNFLAKSGITSRTGKKIHKNRTTFILSNPFYTGLFNYAGELHEGKHEPIISKKLFDSVQEVMKLRGQPERKSKNEPQPFCGLISCTECGMMITGEYKVKKQKNGNVHNYTYYHCTKKNKNVKCSQPCIREEELNRQLSSEIQKVSLPRDWAEELEKMARNDFKNSAQSVGASVKERETKISVISQKLERLLNTYLDQDIEKEIYRIEKAKLILQKKSFEEEITSLSHKQNDWLEPMLEWLKDAQNLNGIARDTDLFAKKSNLLLGEKTVRTAEGGAPNSFGKMEGNQWDALRASHLLALKKPFSSFVVPGGRLELPRVAPLVPKTSAYTNSAIPAFSCGQE</sequence>
<gene>
    <name evidence="4" type="ORF">UT27_C0017G0008</name>
</gene>
<feature type="domain" description="Recombinase" evidence="3">
    <location>
        <begin position="19"/>
        <end position="126"/>
    </location>
</feature>
<feature type="non-terminal residue" evidence="4">
    <location>
        <position position="1"/>
    </location>
</feature>
<dbReference type="Pfam" id="PF13408">
    <property type="entry name" value="Zn_ribbon_recom"/>
    <property type="match status" value="1"/>
</dbReference>
<dbReference type="Gene3D" id="3.90.1750.20">
    <property type="entry name" value="Putative Large Serine Recombinase, Chain B, Domain 2"/>
    <property type="match status" value="1"/>
</dbReference>
<dbReference type="InterPro" id="IPR011109">
    <property type="entry name" value="DNA_bind_recombinase_dom"/>
</dbReference>
<dbReference type="InterPro" id="IPR050639">
    <property type="entry name" value="SSR_resolvase"/>
</dbReference>
<evidence type="ECO:0000313" key="4">
    <source>
        <dbReference type="EMBL" id="KKR00534.1"/>
    </source>
</evidence>
<dbReference type="GO" id="GO:0000150">
    <property type="term" value="F:DNA strand exchange activity"/>
    <property type="evidence" value="ECO:0007669"/>
    <property type="project" value="InterPro"/>
</dbReference>
<proteinExistence type="predicted"/>
<keyword evidence="1" id="KW-0238">DNA-binding</keyword>